<dbReference type="Pfam" id="PF12937">
    <property type="entry name" value="F-box-like"/>
    <property type="match status" value="1"/>
</dbReference>
<dbReference type="PROSITE" id="PS50181">
    <property type="entry name" value="FBOX"/>
    <property type="match status" value="1"/>
</dbReference>
<feature type="domain" description="F-box" evidence="1">
    <location>
        <begin position="1"/>
        <end position="53"/>
    </location>
</feature>
<comment type="caution">
    <text evidence="2">The sequence shown here is derived from an EMBL/GenBank/DDBJ whole genome shotgun (WGS) entry which is preliminary data.</text>
</comment>
<sequence>MAGSLPSDVLIEVFHLLPRPELYWDRYSLIDVAGVNKAWRTAALESASLWSCIRTEHRRDLLLLPLLLERSRTSSLDVRLDLFCNEYGNVSADSTPQERAEVVQALLPHARRIQKLYIRHPTLEPTSEDTEAILHLVDVGLEFTILTEYTHERMGDDTAESDTPLNFTGPNLLKLSVDGTRPRQWSTLLAATLVELHIGSMGTPIDMDLLGTIFQQCGSLSSLELQQGFDEDHTPLSPGSQWRFTPPPSIRTLDLTMPMSEIIAVLGLFLSSPLLHSVTVCDDQGLTARVLGRKRPHPILTHMLRGLDSLIAFEVYTDQDILLRDAAGRARRFQVTAEDDPCYETGALWAFLVARYAAHRTVRTVLGTTSAWSWLVRALDRHQPDPPAESGVELQIVMDDYGSFQQSCASGDTPTLYLAALSTLTLMPPTHAAGRAQCSVEAVLHMLSMVRSERRGVVVCIGELMLKGVPPHVVAYQTLADGLASVGPTGMWSPCAHCAARAAEIRE</sequence>
<reference evidence="2" key="1">
    <citation type="submission" date="2023-03" db="EMBL/GenBank/DDBJ databases">
        <title>Massive genome expansion in bonnet fungi (Mycena s.s.) driven by repeated elements and novel gene families across ecological guilds.</title>
        <authorList>
            <consortium name="Lawrence Berkeley National Laboratory"/>
            <person name="Harder C.B."/>
            <person name="Miyauchi S."/>
            <person name="Viragh M."/>
            <person name="Kuo A."/>
            <person name="Thoen E."/>
            <person name="Andreopoulos B."/>
            <person name="Lu D."/>
            <person name="Skrede I."/>
            <person name="Drula E."/>
            <person name="Henrissat B."/>
            <person name="Morin E."/>
            <person name="Kohler A."/>
            <person name="Barry K."/>
            <person name="LaButti K."/>
            <person name="Morin E."/>
            <person name="Salamov A."/>
            <person name="Lipzen A."/>
            <person name="Mereny Z."/>
            <person name="Hegedus B."/>
            <person name="Baldrian P."/>
            <person name="Stursova M."/>
            <person name="Weitz H."/>
            <person name="Taylor A."/>
            <person name="Grigoriev I.V."/>
            <person name="Nagy L.G."/>
            <person name="Martin F."/>
            <person name="Kauserud H."/>
        </authorList>
    </citation>
    <scope>NUCLEOTIDE SEQUENCE</scope>
    <source>
        <strain evidence="2">CBHHK067</strain>
    </source>
</reference>
<dbReference type="InterPro" id="IPR036047">
    <property type="entry name" value="F-box-like_dom_sf"/>
</dbReference>
<organism evidence="2 3">
    <name type="scientific">Mycena rosella</name>
    <name type="common">Pink bonnet</name>
    <name type="synonym">Agaricus rosellus</name>
    <dbReference type="NCBI Taxonomy" id="1033263"/>
    <lineage>
        <taxon>Eukaryota</taxon>
        <taxon>Fungi</taxon>
        <taxon>Dikarya</taxon>
        <taxon>Basidiomycota</taxon>
        <taxon>Agaricomycotina</taxon>
        <taxon>Agaricomycetes</taxon>
        <taxon>Agaricomycetidae</taxon>
        <taxon>Agaricales</taxon>
        <taxon>Marasmiineae</taxon>
        <taxon>Mycenaceae</taxon>
        <taxon>Mycena</taxon>
    </lineage>
</organism>
<dbReference type="Gene3D" id="1.20.1280.50">
    <property type="match status" value="1"/>
</dbReference>
<proteinExistence type="predicted"/>
<protein>
    <recommendedName>
        <fullName evidence="1">F-box domain-containing protein</fullName>
    </recommendedName>
</protein>
<dbReference type="SUPFAM" id="SSF81383">
    <property type="entry name" value="F-box domain"/>
    <property type="match status" value="1"/>
</dbReference>
<gene>
    <name evidence="2" type="ORF">B0H17DRAFT_1190788</name>
</gene>
<name>A0AAD7MBI9_MYCRO</name>
<dbReference type="AlphaFoldDB" id="A0AAD7MBI9"/>
<keyword evidence="3" id="KW-1185">Reference proteome</keyword>
<evidence type="ECO:0000313" key="3">
    <source>
        <dbReference type="Proteomes" id="UP001221757"/>
    </source>
</evidence>
<dbReference type="InterPro" id="IPR001810">
    <property type="entry name" value="F-box_dom"/>
</dbReference>
<evidence type="ECO:0000259" key="1">
    <source>
        <dbReference type="PROSITE" id="PS50181"/>
    </source>
</evidence>
<dbReference type="Proteomes" id="UP001221757">
    <property type="component" value="Unassembled WGS sequence"/>
</dbReference>
<dbReference type="EMBL" id="JARKIE010000002">
    <property type="protein sequence ID" value="KAJ7709593.1"/>
    <property type="molecule type" value="Genomic_DNA"/>
</dbReference>
<evidence type="ECO:0000313" key="2">
    <source>
        <dbReference type="EMBL" id="KAJ7709593.1"/>
    </source>
</evidence>
<accession>A0AAD7MBI9</accession>